<evidence type="ECO:0000313" key="4">
    <source>
        <dbReference type="Proteomes" id="UP000278673"/>
    </source>
</evidence>
<feature type="transmembrane region" description="Helical" evidence="2">
    <location>
        <begin position="54"/>
        <end position="74"/>
    </location>
</feature>
<keyword evidence="4" id="KW-1185">Reference proteome</keyword>
<feature type="transmembrane region" description="Helical" evidence="2">
    <location>
        <begin position="429"/>
        <end position="452"/>
    </location>
</feature>
<keyword evidence="2" id="KW-1133">Transmembrane helix</keyword>
<sequence>MEEQARQSGPEQLPPWPPALPVELADPRYPPGVTPEVGEAAARLLRRVLSPLRLLGHMTLAVSFAIIAVIFVVTSESSADGDEMNAQTGLAVGLPMLAVATLLLILLLRSGHRAVVELNALMRHVPQAVPPMPGRRALWGAASGLGLLICLACGATGISETVSGSDGEPPDVYKALGLFSWTAVALLWSVPGLVRAFGHRAPSRPPMPAIPPAGWAPLGMPAPPPDSHEGRTRRLYASYRSPAEPFALSRLSERLSRWITSLSRSAVLALSASLTLVGCGLAVLAAVVPWQADDWLIWPLLVALIGYLVLLLMEITHYGTRPGYMVLYMLAGVALVVMSWQGHQDLTLRERGEWATAEIVSKRSPARGSTTCEVRLIDTEGGAAGAGRVLSQRLSNCRSLAPGDRLDLFYDPLDRVPPAREEPTLAMPAWFGGIGATTLLATTLFSVSGGYARRRELDLLT</sequence>
<gene>
    <name evidence="3" type="ORF">EBN88_24495</name>
</gene>
<dbReference type="EMBL" id="RFFJ01000189">
    <property type="protein sequence ID" value="RMI33178.1"/>
    <property type="molecule type" value="Genomic_DNA"/>
</dbReference>
<feature type="transmembrane region" description="Helical" evidence="2">
    <location>
        <begin position="178"/>
        <end position="197"/>
    </location>
</feature>
<reference evidence="3 4" key="1">
    <citation type="submission" date="2018-10" db="EMBL/GenBank/DDBJ databases">
        <title>Isolation, diversity and antifungal activity of actinobacteria from wheat.</title>
        <authorList>
            <person name="Han C."/>
        </authorList>
    </citation>
    <scope>NUCLEOTIDE SEQUENCE [LARGE SCALE GENOMIC DNA]</scope>
    <source>
        <strain evidence="3 4">NEAU-YY642</strain>
    </source>
</reference>
<name>A0A3M2LER3_9ACTN</name>
<feature type="transmembrane region" description="Helical" evidence="2">
    <location>
        <begin position="266"/>
        <end position="290"/>
    </location>
</feature>
<keyword evidence="2" id="KW-0472">Membrane</keyword>
<feature type="region of interest" description="Disordered" evidence="1">
    <location>
        <begin position="1"/>
        <end position="21"/>
    </location>
</feature>
<feature type="transmembrane region" description="Helical" evidence="2">
    <location>
        <begin position="296"/>
        <end position="313"/>
    </location>
</feature>
<keyword evidence="2" id="KW-0812">Transmembrane</keyword>
<accession>A0A3M2LER3</accession>
<feature type="transmembrane region" description="Helical" evidence="2">
    <location>
        <begin position="86"/>
        <end position="108"/>
    </location>
</feature>
<proteinExistence type="predicted"/>
<organism evidence="3 4">
    <name type="scientific">Streptomyces triticirhizae</name>
    <dbReference type="NCBI Taxonomy" id="2483353"/>
    <lineage>
        <taxon>Bacteria</taxon>
        <taxon>Bacillati</taxon>
        <taxon>Actinomycetota</taxon>
        <taxon>Actinomycetes</taxon>
        <taxon>Kitasatosporales</taxon>
        <taxon>Streptomycetaceae</taxon>
        <taxon>Streptomyces</taxon>
    </lineage>
</organism>
<feature type="transmembrane region" description="Helical" evidence="2">
    <location>
        <begin position="325"/>
        <end position="342"/>
    </location>
</feature>
<evidence type="ECO:0000256" key="2">
    <source>
        <dbReference type="SAM" id="Phobius"/>
    </source>
</evidence>
<comment type="caution">
    <text evidence="3">The sequence shown here is derived from an EMBL/GenBank/DDBJ whole genome shotgun (WGS) entry which is preliminary data.</text>
</comment>
<evidence type="ECO:0000313" key="3">
    <source>
        <dbReference type="EMBL" id="RMI33178.1"/>
    </source>
</evidence>
<dbReference type="AlphaFoldDB" id="A0A3M2LER3"/>
<dbReference type="RefSeq" id="WP_122399236.1">
    <property type="nucleotide sequence ID" value="NZ_RFFJ01000189.1"/>
</dbReference>
<protein>
    <recommendedName>
        <fullName evidence="5">DUF3592 domain-containing protein</fullName>
    </recommendedName>
</protein>
<feature type="transmembrane region" description="Helical" evidence="2">
    <location>
        <begin position="137"/>
        <end position="158"/>
    </location>
</feature>
<dbReference type="Proteomes" id="UP000278673">
    <property type="component" value="Unassembled WGS sequence"/>
</dbReference>
<evidence type="ECO:0008006" key="5">
    <source>
        <dbReference type="Google" id="ProtNLM"/>
    </source>
</evidence>
<evidence type="ECO:0000256" key="1">
    <source>
        <dbReference type="SAM" id="MobiDB-lite"/>
    </source>
</evidence>